<evidence type="ECO:0000313" key="3">
    <source>
        <dbReference type="Proteomes" id="UP000179115"/>
    </source>
</evidence>
<comment type="caution">
    <text evidence="2">The sequence shown here is derived from an EMBL/GenBank/DDBJ whole genome shotgun (WGS) entry which is preliminary data.</text>
</comment>
<sequence>MRLLICTQKVDQNDAVLGFMHGWIAEFARHCEAVMVICLEEREHHLPKNVTVFSLGKESLRLRLKLTYVLNFYRALWRLRGGYDAVFVHMNPEYMLLGGMFWRFAGIPAALWYNHKTGGLRARLGIALARQVFYTSPFAFASRFKKAKRMPAGIDTEQFKPEIAKREPRAILSLGRIDPVKKVEVLIGALQTLADRGASFVAHFYGAPTSDENYFKQIQHTAEGLVKRGFLRWFPAVPNNRAAAVYNEHALFVSATGTGSFDKAVLEAMACGVPALSCNASFRGLVPEELLFREADSADLAEKLAELLSKSSEELRHLGASLREAVIREQSLSLLVPRVLSALQ</sequence>
<dbReference type="EMBL" id="MFLV01000005">
    <property type="protein sequence ID" value="OGG71918.1"/>
    <property type="molecule type" value="Genomic_DNA"/>
</dbReference>
<dbReference type="AlphaFoldDB" id="A0A1F6EE40"/>
<accession>A0A1F6EE40</accession>
<dbReference type="STRING" id="1798508.A3A35_02375"/>
<dbReference type="PANTHER" id="PTHR45947">
    <property type="entry name" value="SULFOQUINOVOSYL TRANSFERASE SQD2"/>
    <property type="match status" value="1"/>
</dbReference>
<dbReference type="InterPro" id="IPR050194">
    <property type="entry name" value="Glycosyltransferase_grp1"/>
</dbReference>
<reference evidence="2 3" key="1">
    <citation type="journal article" date="2016" name="Nat. Commun.">
        <title>Thousands of microbial genomes shed light on interconnected biogeochemical processes in an aquifer system.</title>
        <authorList>
            <person name="Anantharaman K."/>
            <person name="Brown C.T."/>
            <person name="Hug L.A."/>
            <person name="Sharon I."/>
            <person name="Castelle C.J."/>
            <person name="Probst A.J."/>
            <person name="Thomas B.C."/>
            <person name="Singh A."/>
            <person name="Wilkins M.J."/>
            <person name="Karaoz U."/>
            <person name="Brodie E.L."/>
            <person name="Williams K.H."/>
            <person name="Hubbard S.S."/>
            <person name="Banfield J.F."/>
        </authorList>
    </citation>
    <scope>NUCLEOTIDE SEQUENCE [LARGE SCALE GENOMIC DNA]</scope>
</reference>
<dbReference type="Pfam" id="PF00534">
    <property type="entry name" value="Glycos_transf_1"/>
    <property type="match status" value="1"/>
</dbReference>
<protein>
    <recommendedName>
        <fullName evidence="1">Glycosyl transferase family 1 domain-containing protein</fullName>
    </recommendedName>
</protein>
<evidence type="ECO:0000259" key="1">
    <source>
        <dbReference type="Pfam" id="PF00534"/>
    </source>
</evidence>
<feature type="domain" description="Glycosyl transferase family 1" evidence="1">
    <location>
        <begin position="157"/>
        <end position="317"/>
    </location>
</feature>
<dbReference type="Proteomes" id="UP000179115">
    <property type="component" value="Unassembled WGS sequence"/>
</dbReference>
<dbReference type="Gene3D" id="3.40.50.2000">
    <property type="entry name" value="Glycogen Phosphorylase B"/>
    <property type="match status" value="2"/>
</dbReference>
<dbReference type="SUPFAM" id="SSF53756">
    <property type="entry name" value="UDP-Glycosyltransferase/glycogen phosphorylase"/>
    <property type="match status" value="1"/>
</dbReference>
<dbReference type="InterPro" id="IPR001296">
    <property type="entry name" value="Glyco_trans_1"/>
</dbReference>
<evidence type="ECO:0000313" key="2">
    <source>
        <dbReference type="EMBL" id="OGG71918.1"/>
    </source>
</evidence>
<dbReference type="CDD" id="cd03801">
    <property type="entry name" value="GT4_PimA-like"/>
    <property type="match status" value="1"/>
</dbReference>
<gene>
    <name evidence="2" type="ORF">A3A35_02375</name>
</gene>
<organism evidence="2 3">
    <name type="scientific">Candidatus Kaiserbacteria bacterium RIFCSPLOWO2_01_FULL_51_21</name>
    <dbReference type="NCBI Taxonomy" id="1798508"/>
    <lineage>
        <taxon>Bacteria</taxon>
        <taxon>Candidatus Kaiseribacteriota</taxon>
    </lineage>
</organism>
<dbReference type="PANTHER" id="PTHR45947:SF3">
    <property type="entry name" value="SULFOQUINOVOSYL TRANSFERASE SQD2"/>
    <property type="match status" value="1"/>
</dbReference>
<proteinExistence type="predicted"/>
<name>A0A1F6EE40_9BACT</name>
<dbReference type="GO" id="GO:0016757">
    <property type="term" value="F:glycosyltransferase activity"/>
    <property type="evidence" value="ECO:0007669"/>
    <property type="project" value="InterPro"/>
</dbReference>